<dbReference type="InterPro" id="IPR015188">
    <property type="entry name" value="BRCA2_OB_3"/>
</dbReference>
<feature type="domain" description="BRCA2 OB1" evidence="8">
    <location>
        <begin position="1527"/>
        <end position="1639"/>
    </location>
</feature>
<dbReference type="InterPro" id="IPR002093">
    <property type="entry name" value="BRCA2_repeat"/>
</dbReference>
<evidence type="ECO:0000259" key="8">
    <source>
        <dbReference type="Pfam" id="PF09103"/>
    </source>
</evidence>
<dbReference type="PANTHER" id="PTHR11289:SF0">
    <property type="entry name" value="BREAST CANCER TYPE 2 SUSCEPTIBILITY PROTEIN"/>
    <property type="match status" value="1"/>
</dbReference>
<feature type="compositionally biased region" description="Basic and acidic residues" evidence="7">
    <location>
        <begin position="2103"/>
        <end position="2112"/>
    </location>
</feature>
<dbReference type="EnsemblMetazoa" id="AEPI009269-RA">
    <property type="protein sequence ID" value="AEPI009269-PA"/>
    <property type="gene ID" value="AEPI009269"/>
</dbReference>
<dbReference type="Pfam" id="PF21318">
    <property type="entry name" value="BRCA2DBD_OB2"/>
    <property type="match status" value="1"/>
</dbReference>
<sequence>MAEGVPSGEDRGSFWLRDEEEGEAYTAHRPGKGHGKFEQFCSNGNLERRGRSLAADVIIQKPKTITVPAKSTYKTMEEVPGSPVAVKRKKFRRKVNPLFKRTKSSSSVGESFIGNGASFDQSTECASEMQVVEAEPDKPARKLYTFYYDEDVEHLETVRANPLTSAILLERASSIPGPSKVLSRQFFACSTEEFVTVAELAKRTEANDEEDLVPPQEESKNAKPHNYSFTQMEIDTQMIDIFEAAELLTGNSRRENALPKAPEPSIQEDNIESTVPTELVVVEHRSSNNPADPSTDQRSIVQRILDDFQLEEGELCSLEVDLSLIRSESLRRRLIQLQDLIISPPKPVKREAGCRQYGRAREKKGKVLARRLSYDTEDSSMTDGQPASDDEHDDTSTICKSNQQSDSEVSMDEMALNESVLIQANLTQLSAFFSQAATTSQETAEDRKDCRNETKSTSLDHELAFLGFSSPISLASERACSPKTLPMSFATISEFDESSFASLDESVADGLDEPIKLEQLLDDDEDLFMLAHHMEVKQQVVQDKIQNARKDAPDGARHFGNATRDASVNDSDEVLLQAQAMFAEEELKSKCYHFQNKPQTNIELDGTKPTSSSAINNHQPSAQISSKIIKTFSSHQTTDTGSVNQPFAGGFSTASGASIAISTKALEKAHKMFAEEEAKLQSEGTLGEAIPPLVPGFNTASGKSIAVSEQALNKAYKTLKEIESSIEKETAAVSLVEEDSVQGQTANTIEFSTAVGITIAAPKSALENAPNAFTEEESRIESMCFSAGGSKISVSEKSLESARAMLAKETEECDQNAAVRHASKPPAVGCSSFSTASGNIIAVSKTTLEKAQKTLEEIESMVDGEIVIENTNSRNDACARKMASNKTIDEKKQAVRNESNIQSALTRTISTASGSSVVSKGASHTAPNTFQEDELDKENHPGNALASFSGSFSTAGGSKISVSKKALEKAKQALAEDETDDAVQKPQTVKVASKVLNFAGGFSTASGSTINVSKKAFEQAREAFDDDEAMVDSTENITENPFGGFNTVQCNTASGSKITVSEKALENAKKLFTEEEEEGLQTGFTKGISAEIDAGSAASVSNPTLLSKSDNDKPKTGFQDIVNPVGMSAFPMFSRASGASITISANALEKAKKLWHEFDEDDNNEPKDVEASLSILKVKAVNEEMALGLEAEIRQKRKLSPAHDEATPTKKHRTNHLHPRVPFQTSTPGSAICEKKENPSDITSKTKPTKESASAHDVDAFFAQLDDHEFQELFSVKQTGLANKQNKLLTKFDQCHDAIKPAPKIAVGSDWDDSFSEILPNLPGSDESNIKPFPVKAPAEAVQEARREEMLKQRQYIESKPEDACRPRLFEFCRKKQKTTRPGLREFVGGNAPRMALAPATSAMNVTLENVMEFRFNVAEYYGESFSNSNTSGIALGADGKEGCLLMDVNSTIGVEEMKGAFLASPGIDPRLVPAGWVENAWRWIVCKLGAYERNLSAHFQGALSPENVFHQLQYRYHVEIDSARRPAIRKMLEKDDIPNRRMVLFVSNIFHNTGSTVGTELELSDGWYSVRTEIDQPLAAAVRADRIVTGTKLMIQGAELLNHKDGCSPLEVPLEVRLKICTNSTRRVRWSVKLGYYRCPLPFPIACNSIHDRGGLIAVFRAFIVRVYPLMYVERGSQESNGSVLRSERMHQRHSRRNDANQLENLHKLYNRVQEEIEREQAAIRTKRNIRVTESTTAAELQECLENGLDVSFLDFELTRSQQLVIEQFQQRQQEQLQNEINRRVKALLGKSTARPTVTSLLKVRLMDRVRPERSFLLSIWRPTDDVRSLLQEQSFLEFGNVTANGTKNNDVQLTAHKASTYRVVEHHQEGPEVSPTLTPFVRTVTPIGTIDATHFRPPFGEFDTVGVVVLVGTAESKTFQSIYLADTAMNLLCINFWHGLSEYAYDDVIRERRVLCVTNLQWRTFSRQTFGVPQSFATEYTTFTEQARQEHLRPEWDRFQLQLDAIDREPFFERCQELIGELLMNSSSSSTVGSVTPNVTPYLQRSVSRLQHSTPVSASGGDSAAKRKIETLASIYASPPKMSPIVIRRNPSLRRGFKAPARTEDDSGVS</sequence>
<proteinExistence type="predicted"/>
<dbReference type="InterPro" id="IPR036315">
    <property type="entry name" value="BRCA2_hlx_sf"/>
</dbReference>
<keyword evidence="12" id="KW-1185">Reference proteome</keyword>
<dbReference type="STRING" id="199890.A0A182PQN8"/>
<accession>A0A182PQN8</accession>
<dbReference type="InterPro" id="IPR015187">
    <property type="entry name" value="BRCA2_OB_1"/>
</dbReference>
<dbReference type="Proteomes" id="UP000075885">
    <property type="component" value="Unassembled WGS sequence"/>
</dbReference>
<dbReference type="SUPFAM" id="SSF81872">
    <property type="entry name" value="BRCA2 helical domain"/>
    <property type="match status" value="1"/>
</dbReference>
<keyword evidence="4" id="KW-0233">DNA recombination</keyword>
<feature type="region of interest" description="Disordered" evidence="7">
    <location>
        <begin position="1"/>
        <end position="37"/>
    </location>
</feature>
<evidence type="ECO:0000256" key="7">
    <source>
        <dbReference type="SAM" id="MobiDB-lite"/>
    </source>
</evidence>
<dbReference type="PROSITE" id="PS50138">
    <property type="entry name" value="BRCA2_REPEAT"/>
    <property type="match status" value="7"/>
</dbReference>
<dbReference type="Pfam" id="PF00634">
    <property type="entry name" value="BRCA2"/>
    <property type="match status" value="4"/>
</dbReference>
<dbReference type="Pfam" id="PF09103">
    <property type="entry name" value="BRCA-2_OB1"/>
    <property type="match status" value="1"/>
</dbReference>
<name>A0A182PQN8_9DIPT</name>
<keyword evidence="6" id="KW-0175">Coiled coil</keyword>
<evidence type="ECO:0008006" key="13">
    <source>
        <dbReference type="Google" id="ProtNLM"/>
    </source>
</evidence>
<organism evidence="11 12">
    <name type="scientific">Anopheles epiroticus</name>
    <dbReference type="NCBI Taxonomy" id="199890"/>
    <lineage>
        <taxon>Eukaryota</taxon>
        <taxon>Metazoa</taxon>
        <taxon>Ecdysozoa</taxon>
        <taxon>Arthropoda</taxon>
        <taxon>Hexapoda</taxon>
        <taxon>Insecta</taxon>
        <taxon>Pterygota</taxon>
        <taxon>Neoptera</taxon>
        <taxon>Endopterygota</taxon>
        <taxon>Diptera</taxon>
        <taxon>Nematocera</taxon>
        <taxon>Culicoidea</taxon>
        <taxon>Culicidae</taxon>
        <taxon>Anophelinae</taxon>
        <taxon>Anopheles</taxon>
    </lineage>
</organism>
<keyword evidence="3" id="KW-0238">DNA-binding</keyword>
<feature type="region of interest" description="Disordered" evidence="7">
    <location>
        <begin position="1194"/>
        <end position="1251"/>
    </location>
</feature>
<reference evidence="11" key="2">
    <citation type="submission" date="2020-05" db="UniProtKB">
        <authorList>
            <consortium name="EnsemblMetazoa"/>
        </authorList>
    </citation>
    <scope>IDENTIFICATION</scope>
    <source>
        <strain evidence="11">Epiroticus2</strain>
    </source>
</reference>
<feature type="domain" description="Breast cancer type 2 susceptibility protein helical" evidence="10">
    <location>
        <begin position="1352"/>
        <end position="1523"/>
    </location>
</feature>
<dbReference type="InterPro" id="IPR015252">
    <property type="entry name" value="BRCA2_hlx"/>
</dbReference>
<feature type="region of interest" description="Disordered" evidence="7">
    <location>
        <begin position="2090"/>
        <end position="2112"/>
    </location>
</feature>
<dbReference type="Gene3D" id="2.40.50.140">
    <property type="entry name" value="Nucleic acid-binding proteins"/>
    <property type="match status" value="4"/>
</dbReference>
<feature type="compositionally biased region" description="Polar residues" evidence="7">
    <location>
        <begin position="396"/>
        <end position="408"/>
    </location>
</feature>
<dbReference type="SUPFAM" id="SSF50249">
    <property type="entry name" value="Nucleic acid-binding proteins"/>
    <property type="match status" value="3"/>
</dbReference>
<feature type="compositionally biased region" description="Basic residues" evidence="7">
    <location>
        <begin position="1209"/>
        <end position="1219"/>
    </location>
</feature>
<feature type="region of interest" description="Disordered" evidence="7">
    <location>
        <begin position="372"/>
        <end position="410"/>
    </location>
</feature>
<dbReference type="InterPro" id="IPR015525">
    <property type="entry name" value="BRCA2"/>
</dbReference>
<reference evidence="12" key="1">
    <citation type="submission" date="2013-03" db="EMBL/GenBank/DDBJ databases">
        <title>The Genome Sequence of Anopheles epiroticus epiroticus2.</title>
        <authorList>
            <consortium name="The Broad Institute Genomics Platform"/>
            <person name="Neafsey D.E."/>
            <person name="Howell P."/>
            <person name="Walker B."/>
            <person name="Young S.K."/>
            <person name="Zeng Q."/>
            <person name="Gargeya S."/>
            <person name="Fitzgerald M."/>
            <person name="Haas B."/>
            <person name="Abouelleil A."/>
            <person name="Allen A.W."/>
            <person name="Alvarado L."/>
            <person name="Arachchi H.M."/>
            <person name="Berlin A.M."/>
            <person name="Chapman S.B."/>
            <person name="Gainer-Dewar J."/>
            <person name="Goldberg J."/>
            <person name="Griggs A."/>
            <person name="Gujja S."/>
            <person name="Hansen M."/>
            <person name="Howarth C."/>
            <person name="Imamovic A."/>
            <person name="Ireland A."/>
            <person name="Larimer J."/>
            <person name="McCowan C."/>
            <person name="Murphy C."/>
            <person name="Pearson M."/>
            <person name="Poon T.W."/>
            <person name="Priest M."/>
            <person name="Roberts A."/>
            <person name="Saif S."/>
            <person name="Shea T."/>
            <person name="Sisk P."/>
            <person name="Sykes S."/>
            <person name="Wortman J."/>
            <person name="Nusbaum C."/>
            <person name="Birren B."/>
        </authorList>
    </citation>
    <scope>NUCLEOTIDE SEQUENCE [LARGE SCALE GENOMIC DNA]</scope>
    <source>
        <strain evidence="12">Epiroticus2</strain>
    </source>
</reference>
<feature type="domain" description="BRCA2 OB3" evidence="9">
    <location>
        <begin position="1884"/>
        <end position="2025"/>
    </location>
</feature>
<keyword evidence="2" id="KW-0227">DNA damage</keyword>
<dbReference type="GO" id="GO:0003677">
    <property type="term" value="F:DNA binding"/>
    <property type="evidence" value="ECO:0007669"/>
    <property type="project" value="UniProtKB-KW"/>
</dbReference>
<evidence type="ECO:0000256" key="1">
    <source>
        <dbReference type="ARBA" id="ARBA00022737"/>
    </source>
</evidence>
<evidence type="ECO:0000313" key="12">
    <source>
        <dbReference type="Proteomes" id="UP000075885"/>
    </source>
</evidence>
<dbReference type="GO" id="GO:0005634">
    <property type="term" value="C:nucleus"/>
    <property type="evidence" value="ECO:0007669"/>
    <property type="project" value="TreeGrafter"/>
</dbReference>
<dbReference type="Pfam" id="PF09169">
    <property type="entry name" value="BRCA-2_helical"/>
    <property type="match status" value="1"/>
</dbReference>
<dbReference type="CDD" id="cd04493">
    <property type="entry name" value="BRCA2DBD_OB1"/>
    <property type="match status" value="1"/>
</dbReference>
<evidence type="ECO:0000256" key="5">
    <source>
        <dbReference type="ARBA" id="ARBA00023204"/>
    </source>
</evidence>
<feature type="region of interest" description="Disordered" evidence="7">
    <location>
        <begin position="933"/>
        <end position="954"/>
    </location>
</feature>
<dbReference type="GO" id="GO:0000724">
    <property type="term" value="P:double-strand break repair via homologous recombination"/>
    <property type="evidence" value="ECO:0007669"/>
    <property type="project" value="InterPro"/>
</dbReference>
<dbReference type="PANTHER" id="PTHR11289">
    <property type="entry name" value="BREAST CANCER TYPE 2 SUSCEPTIBILITY PROTEIN BRCA2"/>
    <property type="match status" value="1"/>
</dbReference>
<evidence type="ECO:0000259" key="9">
    <source>
        <dbReference type="Pfam" id="PF09104"/>
    </source>
</evidence>
<dbReference type="SUPFAM" id="SSF81878">
    <property type="entry name" value="BRCA2 tower domain"/>
    <property type="match status" value="1"/>
</dbReference>
<evidence type="ECO:0000256" key="4">
    <source>
        <dbReference type="ARBA" id="ARBA00023172"/>
    </source>
</evidence>
<evidence type="ECO:0000256" key="2">
    <source>
        <dbReference type="ARBA" id="ARBA00022763"/>
    </source>
</evidence>
<evidence type="ECO:0000259" key="10">
    <source>
        <dbReference type="Pfam" id="PF09169"/>
    </source>
</evidence>
<evidence type="ECO:0000313" key="11">
    <source>
        <dbReference type="EnsemblMetazoa" id="AEPI009269-PA"/>
    </source>
</evidence>
<keyword evidence="1" id="KW-0677">Repeat</keyword>
<evidence type="ECO:0000256" key="6">
    <source>
        <dbReference type="SAM" id="Coils"/>
    </source>
</evidence>
<dbReference type="InterPro" id="IPR012340">
    <property type="entry name" value="NA-bd_OB-fold"/>
</dbReference>
<dbReference type="VEuPathDB" id="VectorBase:AEPI009269"/>
<feature type="coiled-coil region" evidence="6">
    <location>
        <begin position="1697"/>
        <end position="1731"/>
    </location>
</feature>
<protein>
    <recommendedName>
        <fullName evidence="13">Tower domain-containing protein</fullName>
    </recommendedName>
</protein>
<evidence type="ECO:0000256" key="3">
    <source>
        <dbReference type="ARBA" id="ARBA00023125"/>
    </source>
</evidence>
<dbReference type="GO" id="GO:0006355">
    <property type="term" value="P:regulation of DNA-templated transcription"/>
    <property type="evidence" value="ECO:0007669"/>
    <property type="project" value="TreeGrafter"/>
</dbReference>
<dbReference type="Pfam" id="PF09104">
    <property type="entry name" value="BRCA-2_OB3"/>
    <property type="match status" value="1"/>
</dbReference>
<keyword evidence="5" id="KW-0234">DNA repair</keyword>